<feature type="compositionally biased region" description="Acidic residues" evidence="2">
    <location>
        <begin position="26"/>
        <end position="41"/>
    </location>
</feature>
<organism evidence="3 4">
    <name type="scientific">Pristionchus mayeri</name>
    <dbReference type="NCBI Taxonomy" id="1317129"/>
    <lineage>
        <taxon>Eukaryota</taxon>
        <taxon>Metazoa</taxon>
        <taxon>Ecdysozoa</taxon>
        <taxon>Nematoda</taxon>
        <taxon>Chromadorea</taxon>
        <taxon>Rhabditida</taxon>
        <taxon>Rhabditina</taxon>
        <taxon>Diplogasteromorpha</taxon>
        <taxon>Diplogasteroidea</taxon>
        <taxon>Neodiplogasteridae</taxon>
        <taxon>Pristionchus</taxon>
    </lineage>
</organism>
<dbReference type="GO" id="GO:0000166">
    <property type="term" value="F:nucleotide binding"/>
    <property type="evidence" value="ECO:0007669"/>
    <property type="project" value="UniProtKB-KW"/>
</dbReference>
<dbReference type="EMBL" id="BTRK01000006">
    <property type="protein sequence ID" value="GMR62416.1"/>
    <property type="molecule type" value="Genomic_DNA"/>
</dbReference>
<dbReference type="GO" id="GO:0003723">
    <property type="term" value="F:RNA binding"/>
    <property type="evidence" value="ECO:0007669"/>
    <property type="project" value="UniProtKB-KW"/>
</dbReference>
<keyword evidence="1" id="KW-0378">Hydrolase</keyword>
<dbReference type="InterPro" id="IPR039039">
    <property type="entry name" value="RAI1-like_fam"/>
</dbReference>
<dbReference type="GO" id="GO:0110155">
    <property type="term" value="P:NAD-cap decapping"/>
    <property type="evidence" value="ECO:0007669"/>
    <property type="project" value="TreeGrafter"/>
</dbReference>
<feature type="region of interest" description="Disordered" evidence="2">
    <location>
        <begin position="23"/>
        <end position="49"/>
    </location>
</feature>
<keyword evidence="1" id="KW-0547">Nucleotide-binding</keyword>
<accession>A0AAN5IG82</accession>
<feature type="non-terminal residue" evidence="3">
    <location>
        <position position="241"/>
    </location>
</feature>
<comment type="function">
    <text evidence="1">Decapping enzyme for NAD-capped RNAs: specifically hydrolyzes the nicotinamide adenine dinucleotide (NAD) cap from a subset of RNAs by removing the entire NAD moiety from the 5'-end of an NAD-capped RNA.</text>
</comment>
<keyword evidence="1" id="KW-0694">RNA-binding</keyword>
<evidence type="ECO:0000256" key="2">
    <source>
        <dbReference type="SAM" id="MobiDB-lite"/>
    </source>
</evidence>
<dbReference type="AlphaFoldDB" id="A0AAN5IG82"/>
<sequence>RSWARIAMRAGDVIMVGVDTVSPFIDDSEDEDCSDEEEENDVGGNNDGEIAETTEKKFDTNALLADIKQMRMDAFQQQWYSGYKFEQYMTSDMPQVKKLQFSIDMNKGLQDEPVELKSTFKEGWMSKLHTYLHCKFANKKTIVTGIRNEKYITTRVFERRTSDLENDLESTVPGESRADEKCYSFLYDVLAMTKHVLTRAKACRFVYLPKTGMIQFEPITLMEARKRGFGFTKEFKTRFQI</sequence>
<gene>
    <name evidence="3" type="ORF">PMAYCL1PPCAC_32611</name>
</gene>
<dbReference type="GO" id="GO:0034353">
    <property type="term" value="F:mRNA 5'-diphosphatase activity"/>
    <property type="evidence" value="ECO:0007669"/>
    <property type="project" value="TreeGrafter"/>
</dbReference>
<comment type="cofactor">
    <cofactor evidence="1">
        <name>a divalent metal cation</name>
        <dbReference type="ChEBI" id="CHEBI:60240"/>
    </cofactor>
</comment>
<protein>
    <recommendedName>
        <fullName evidence="1">Decapping nuclease</fullName>
        <ecNumber evidence="1">3.6.1.-</ecNumber>
    </recommendedName>
</protein>
<evidence type="ECO:0000256" key="1">
    <source>
        <dbReference type="RuleBase" id="RU367113"/>
    </source>
</evidence>
<dbReference type="EC" id="3.6.1.-" evidence="1"/>
<keyword evidence="1" id="KW-0539">Nucleus</keyword>
<dbReference type="GO" id="GO:0004518">
    <property type="term" value="F:nuclease activity"/>
    <property type="evidence" value="ECO:0007669"/>
    <property type="project" value="UniProtKB-KW"/>
</dbReference>
<keyword evidence="4" id="KW-1185">Reference proteome</keyword>
<evidence type="ECO:0000313" key="3">
    <source>
        <dbReference type="EMBL" id="GMR62416.1"/>
    </source>
</evidence>
<dbReference type="GO" id="GO:0005829">
    <property type="term" value="C:cytosol"/>
    <property type="evidence" value="ECO:0007669"/>
    <property type="project" value="TreeGrafter"/>
</dbReference>
<keyword evidence="1" id="KW-0540">Nuclease</keyword>
<dbReference type="GO" id="GO:0000956">
    <property type="term" value="P:nuclear-transcribed mRNA catabolic process"/>
    <property type="evidence" value="ECO:0007669"/>
    <property type="project" value="TreeGrafter"/>
</dbReference>
<reference evidence="4" key="1">
    <citation type="submission" date="2022-10" db="EMBL/GenBank/DDBJ databases">
        <title>Genome assembly of Pristionchus species.</title>
        <authorList>
            <person name="Yoshida K."/>
            <person name="Sommer R.J."/>
        </authorList>
    </citation>
    <scope>NUCLEOTIDE SEQUENCE [LARGE SCALE GENOMIC DNA]</scope>
    <source>
        <strain evidence="4">RS5460</strain>
    </source>
</reference>
<comment type="subcellular location">
    <subcellularLocation>
        <location evidence="1">Nucleus</location>
    </subcellularLocation>
</comment>
<comment type="caution">
    <text evidence="3">The sequence shown here is derived from an EMBL/GenBank/DDBJ whole genome shotgun (WGS) entry which is preliminary data.</text>
</comment>
<comment type="similarity">
    <text evidence="1">Belongs to the DXO/Dom3Z family.</text>
</comment>
<dbReference type="GO" id="GO:0005634">
    <property type="term" value="C:nucleus"/>
    <property type="evidence" value="ECO:0007669"/>
    <property type="project" value="UniProtKB-SubCell"/>
</dbReference>
<dbReference type="PANTHER" id="PTHR12395">
    <property type="entry name" value="DOM-3 RELATED"/>
    <property type="match status" value="1"/>
</dbReference>
<proteinExistence type="inferred from homology"/>
<keyword evidence="1" id="KW-0479">Metal-binding</keyword>
<dbReference type="PANTHER" id="PTHR12395:SF9">
    <property type="entry name" value="DECAPPING AND EXORIBONUCLEASE PROTEIN"/>
    <property type="match status" value="1"/>
</dbReference>
<dbReference type="GO" id="GO:0046872">
    <property type="term" value="F:metal ion binding"/>
    <property type="evidence" value="ECO:0007669"/>
    <property type="project" value="UniProtKB-KW"/>
</dbReference>
<feature type="non-terminal residue" evidence="3">
    <location>
        <position position="1"/>
    </location>
</feature>
<evidence type="ECO:0000313" key="4">
    <source>
        <dbReference type="Proteomes" id="UP001328107"/>
    </source>
</evidence>
<name>A0AAN5IG82_9BILA</name>
<dbReference type="Proteomes" id="UP001328107">
    <property type="component" value="Unassembled WGS sequence"/>
</dbReference>